<feature type="compositionally biased region" description="Low complexity" evidence="4">
    <location>
        <begin position="335"/>
        <end position="361"/>
    </location>
</feature>
<dbReference type="GO" id="GO:0048666">
    <property type="term" value="P:neuron development"/>
    <property type="evidence" value="ECO:0007669"/>
    <property type="project" value="TreeGrafter"/>
</dbReference>
<dbReference type="GO" id="GO:0042803">
    <property type="term" value="F:protein homodimerization activity"/>
    <property type="evidence" value="ECO:0007669"/>
    <property type="project" value="TreeGrafter"/>
</dbReference>
<dbReference type="InterPro" id="IPR011042">
    <property type="entry name" value="6-blade_b-propeller_TolB-like"/>
</dbReference>
<dbReference type="PANTHER" id="PTHR11219:SF69">
    <property type="entry name" value="TENEURIN-A"/>
    <property type="match status" value="1"/>
</dbReference>
<dbReference type="Pfam" id="PF25021">
    <property type="entry name" value="TEN_NHL"/>
    <property type="match status" value="1"/>
</dbReference>
<accession>A0AAJ7SKG2</accession>
<dbReference type="InterPro" id="IPR056822">
    <property type="entry name" value="TEN_NHL"/>
</dbReference>
<reference evidence="7" key="1">
    <citation type="submission" date="2025-08" db="UniProtKB">
        <authorList>
            <consortium name="RefSeq"/>
        </authorList>
    </citation>
    <scope>IDENTIFICATION</scope>
    <source>
        <tissue evidence="7">Sperm</tissue>
    </source>
</reference>
<feature type="compositionally biased region" description="Pro residues" evidence="4">
    <location>
        <begin position="432"/>
        <end position="445"/>
    </location>
</feature>
<keyword evidence="2" id="KW-0677">Repeat</keyword>
<name>A0AAJ7SKG2_PETMA</name>
<proteinExistence type="predicted"/>
<feature type="domain" description="Teneurin NHL" evidence="5">
    <location>
        <begin position="11"/>
        <end position="326"/>
    </location>
</feature>
<feature type="region of interest" description="Disordered" evidence="4">
    <location>
        <begin position="424"/>
        <end position="479"/>
    </location>
</feature>
<dbReference type="GO" id="GO:0007157">
    <property type="term" value="P:heterophilic cell-cell adhesion via plasma membrane cell adhesion molecules"/>
    <property type="evidence" value="ECO:0007669"/>
    <property type="project" value="TreeGrafter"/>
</dbReference>
<evidence type="ECO:0000256" key="1">
    <source>
        <dbReference type="ARBA" id="ARBA00022536"/>
    </source>
</evidence>
<organism evidence="6 7">
    <name type="scientific">Petromyzon marinus</name>
    <name type="common">Sea lamprey</name>
    <dbReference type="NCBI Taxonomy" id="7757"/>
    <lineage>
        <taxon>Eukaryota</taxon>
        <taxon>Metazoa</taxon>
        <taxon>Chordata</taxon>
        <taxon>Craniata</taxon>
        <taxon>Vertebrata</taxon>
        <taxon>Cyclostomata</taxon>
        <taxon>Hyperoartia</taxon>
        <taxon>Petromyzontiformes</taxon>
        <taxon>Petromyzontidae</taxon>
        <taxon>Petromyzon</taxon>
    </lineage>
</organism>
<sequence length="529" mass="52285">MELRSREVRHSASPAHKYYVAVCPVTGAVIVSDGATRRLYRVPPAPPPAAGGGGGWGTPEVLAGTGEQCLPMDPGRCGDGGAGTAASLTQPRGVAVDERGLVYFVDGSSVRRVDQNGAISTVLGSTGLAAASARPLSCGDSMDAAQVRLEWPTDLAVSPLDNSLLVLDTGVVLQVWDGRRARVVAGRPPHCTAPGGVEAPPASAPLESPVALAVSPDGALHVAETDGRRLHRVRRVAAPRQGAEPGDGGSGAVTVAGGVAPCDCGADSGAGGGGGGAGSSSSPCECFGGDGGSARDARLHSPTALAFCPDGSLYIADLGNVRVRVVREPGPMRESTSSTSSSTSSTSSSTSSTSSSSSTSSGRLLVPLPAEQELLVFSAAGRHLSTRSLVTGATLLSFSYGGGEGGDEGGGGGRAAVVRHLVDSPQQQPSPHVTPPRLSPPPPPTSDADGNVLRVERGGGSSPAVGAEGGGPPPPAVSGGEAVRLVAPGGLATELAVSPGDGALLGLVSQGRWLARLAYHPAGGTGGGT</sequence>
<dbReference type="SUPFAM" id="SSF63825">
    <property type="entry name" value="YWTD domain"/>
    <property type="match status" value="1"/>
</dbReference>
<dbReference type="SUPFAM" id="SSF101898">
    <property type="entry name" value="NHL repeat"/>
    <property type="match status" value="1"/>
</dbReference>
<evidence type="ECO:0000259" key="5">
    <source>
        <dbReference type="Pfam" id="PF25021"/>
    </source>
</evidence>
<dbReference type="GO" id="GO:0043005">
    <property type="term" value="C:neuron projection"/>
    <property type="evidence" value="ECO:0007669"/>
    <property type="project" value="TreeGrafter"/>
</dbReference>
<evidence type="ECO:0000313" key="7">
    <source>
        <dbReference type="RefSeq" id="XP_032800178.1"/>
    </source>
</evidence>
<dbReference type="InterPro" id="IPR051216">
    <property type="entry name" value="Teneurin"/>
</dbReference>
<dbReference type="PANTHER" id="PTHR11219">
    <property type="entry name" value="TENEURIN AND N-ACETYLGLUCOSAMINE-1-PHOSPHODIESTER ALPHA-N-ACETYLGLUCOSAMINIDASE"/>
    <property type="match status" value="1"/>
</dbReference>
<dbReference type="FunFam" id="2.120.10.30:FF:000006">
    <property type="entry name" value="Teneurin transmembrane protein 4"/>
    <property type="match status" value="1"/>
</dbReference>
<dbReference type="Proteomes" id="UP001318040">
    <property type="component" value="Unplaced"/>
</dbReference>
<evidence type="ECO:0000256" key="4">
    <source>
        <dbReference type="SAM" id="MobiDB-lite"/>
    </source>
</evidence>
<dbReference type="AlphaFoldDB" id="A0AAJ7SKG2"/>
<gene>
    <name evidence="7" type="primary">LOC116937205</name>
</gene>
<keyword evidence="3" id="KW-1015">Disulfide bond</keyword>
<protein>
    <submittedName>
        <fullName evidence="7">Teneurin-4-like</fullName>
    </submittedName>
</protein>
<keyword evidence="6" id="KW-1185">Reference proteome</keyword>
<dbReference type="GO" id="GO:0050839">
    <property type="term" value="F:cell adhesion molecule binding"/>
    <property type="evidence" value="ECO:0007669"/>
    <property type="project" value="TreeGrafter"/>
</dbReference>
<evidence type="ECO:0000256" key="3">
    <source>
        <dbReference type="ARBA" id="ARBA00023157"/>
    </source>
</evidence>
<feature type="non-terminal residue" evidence="7">
    <location>
        <position position="529"/>
    </location>
</feature>
<dbReference type="GO" id="GO:0046982">
    <property type="term" value="F:protein heterodimerization activity"/>
    <property type="evidence" value="ECO:0007669"/>
    <property type="project" value="TreeGrafter"/>
</dbReference>
<dbReference type="Gene3D" id="2.120.10.30">
    <property type="entry name" value="TolB, C-terminal domain"/>
    <property type="match status" value="2"/>
</dbReference>
<keyword evidence="1" id="KW-0245">EGF-like domain</keyword>
<dbReference type="RefSeq" id="XP_032800178.1">
    <property type="nucleotide sequence ID" value="XM_032944287.1"/>
</dbReference>
<evidence type="ECO:0000313" key="6">
    <source>
        <dbReference type="Proteomes" id="UP001318040"/>
    </source>
</evidence>
<evidence type="ECO:0000256" key="2">
    <source>
        <dbReference type="ARBA" id="ARBA00022737"/>
    </source>
</evidence>
<dbReference type="KEGG" id="pmrn:116937205"/>
<feature type="region of interest" description="Disordered" evidence="4">
    <location>
        <begin position="329"/>
        <end position="363"/>
    </location>
</feature>